<proteinExistence type="predicted"/>
<dbReference type="EMBL" id="JAODIM010000043">
    <property type="protein sequence ID" value="MCU5779322.1"/>
    <property type="molecule type" value="Genomic_DNA"/>
</dbReference>
<reference evidence="1" key="1">
    <citation type="submission" date="2022-09" db="EMBL/GenBank/DDBJ databases">
        <title>Winslowiella arboricola sp. nov., isolated from bleeding cankers on broadleaf hosts.</title>
        <authorList>
            <person name="Brady C."/>
            <person name="Kaur S."/>
            <person name="Crampton B."/>
            <person name="Maddock D."/>
            <person name="Arnold D."/>
            <person name="Denman S."/>
        </authorList>
    </citation>
    <scope>NUCLEOTIDE SEQUENCE</scope>
    <source>
        <strain evidence="1">BAC 15a-03b</strain>
    </source>
</reference>
<name>A0A9J6PPG7_9GAMM</name>
<gene>
    <name evidence="1" type="ORF">N5923_17700</name>
</gene>
<dbReference type="Proteomes" id="UP001064262">
    <property type="component" value="Unassembled WGS sequence"/>
</dbReference>
<sequence>MKKIIVPVSTDAMSRLDLERTIEGDLIEAILDSESFDEMCHRGIFERLNGALDINIDDYEDERITEAANLRVAREIISLEAEGLGEDNNIVQLLTMVDKAIEYDTGVFFFF</sequence>
<organism evidence="1 2">
    <name type="scientific">Winslowiella arboricola</name>
    <dbReference type="NCBI Taxonomy" id="2978220"/>
    <lineage>
        <taxon>Bacteria</taxon>
        <taxon>Pseudomonadati</taxon>
        <taxon>Pseudomonadota</taxon>
        <taxon>Gammaproteobacteria</taxon>
        <taxon>Enterobacterales</taxon>
        <taxon>Erwiniaceae</taxon>
        <taxon>Winslowiella</taxon>
    </lineage>
</organism>
<comment type="caution">
    <text evidence="1">The sequence shown here is derived from an EMBL/GenBank/DDBJ whole genome shotgun (WGS) entry which is preliminary data.</text>
</comment>
<protein>
    <submittedName>
        <fullName evidence="1">Uncharacterized protein</fullName>
    </submittedName>
</protein>
<keyword evidence="2" id="KW-1185">Reference proteome</keyword>
<dbReference type="AlphaFoldDB" id="A0A9J6PPG7"/>
<dbReference type="RefSeq" id="WP_267145048.1">
    <property type="nucleotide sequence ID" value="NZ_JAODIL010000082.1"/>
</dbReference>
<accession>A0A9J6PPG7</accession>
<evidence type="ECO:0000313" key="1">
    <source>
        <dbReference type="EMBL" id="MCU5779322.1"/>
    </source>
</evidence>
<evidence type="ECO:0000313" key="2">
    <source>
        <dbReference type="Proteomes" id="UP001064262"/>
    </source>
</evidence>